<evidence type="ECO:0000256" key="2">
    <source>
        <dbReference type="ARBA" id="ARBA00004792"/>
    </source>
</evidence>
<dbReference type="InterPro" id="IPR049900">
    <property type="entry name" value="PKS_mFAS_DH"/>
</dbReference>
<dbReference type="CDD" id="cd05195">
    <property type="entry name" value="enoyl_red"/>
    <property type="match status" value="1"/>
</dbReference>
<feature type="region of interest" description="Disordered" evidence="10">
    <location>
        <begin position="3447"/>
        <end position="3493"/>
    </location>
</feature>
<keyword evidence="15" id="KW-1185">Reference proteome</keyword>
<evidence type="ECO:0000313" key="14">
    <source>
        <dbReference type="EMBL" id="MBB4892332.1"/>
    </source>
</evidence>
<evidence type="ECO:0000259" key="11">
    <source>
        <dbReference type="PROSITE" id="PS50075"/>
    </source>
</evidence>
<dbReference type="InterPro" id="IPR020843">
    <property type="entry name" value="ER"/>
</dbReference>
<dbReference type="GO" id="GO:0006633">
    <property type="term" value="P:fatty acid biosynthetic process"/>
    <property type="evidence" value="ECO:0007669"/>
    <property type="project" value="InterPro"/>
</dbReference>
<dbReference type="Gene3D" id="3.40.50.11460">
    <property type="match status" value="2"/>
</dbReference>
<dbReference type="InterPro" id="IPR016035">
    <property type="entry name" value="Acyl_Trfase/lysoPLipase"/>
</dbReference>
<feature type="domain" description="PKS/mFAS DH" evidence="13">
    <location>
        <begin position="2992"/>
        <end position="3271"/>
    </location>
</feature>
<evidence type="ECO:0000259" key="12">
    <source>
        <dbReference type="PROSITE" id="PS52004"/>
    </source>
</evidence>
<dbReference type="GO" id="GO:0004315">
    <property type="term" value="F:3-oxoacyl-[acyl-carrier-protein] synthase activity"/>
    <property type="evidence" value="ECO:0007669"/>
    <property type="project" value="InterPro"/>
</dbReference>
<dbReference type="InterPro" id="IPR020807">
    <property type="entry name" value="PKS_DH"/>
</dbReference>
<feature type="domain" description="Carrier" evidence="11">
    <location>
        <begin position="1981"/>
        <end position="2056"/>
    </location>
</feature>
<dbReference type="SMART" id="SM00829">
    <property type="entry name" value="PKS_ER"/>
    <property type="match status" value="1"/>
</dbReference>
<dbReference type="PROSITE" id="PS01162">
    <property type="entry name" value="QOR_ZETA_CRYSTAL"/>
    <property type="match status" value="1"/>
</dbReference>
<dbReference type="Pfam" id="PF02801">
    <property type="entry name" value="Ketoacyl-synt_C"/>
    <property type="match status" value="2"/>
</dbReference>
<dbReference type="InterPro" id="IPR042104">
    <property type="entry name" value="PKS_dehydratase_sf"/>
</dbReference>
<keyword evidence="5" id="KW-0808">Transferase</keyword>
<dbReference type="InterPro" id="IPR002364">
    <property type="entry name" value="Quin_OxRdtase/zeta-crystal_CS"/>
</dbReference>
<dbReference type="Pfam" id="PF08990">
    <property type="entry name" value="Docking"/>
    <property type="match status" value="1"/>
</dbReference>
<dbReference type="InterPro" id="IPR032821">
    <property type="entry name" value="PKS_assoc"/>
</dbReference>
<feature type="active site" description="Proton donor; for dehydratase activity" evidence="9">
    <location>
        <position position="1102"/>
    </location>
</feature>
<name>A0A7W7LLF5_9ACTN</name>
<feature type="active site" description="Proton donor; for dehydratase activity" evidence="9">
    <location>
        <position position="3190"/>
    </location>
</feature>
<dbReference type="SUPFAM" id="SSF50129">
    <property type="entry name" value="GroES-like"/>
    <property type="match status" value="1"/>
</dbReference>
<evidence type="ECO:0000313" key="15">
    <source>
        <dbReference type="Proteomes" id="UP000556084"/>
    </source>
</evidence>
<keyword evidence="4" id="KW-0597">Phosphoprotein</keyword>
<dbReference type="InterPro" id="IPR020841">
    <property type="entry name" value="PKS_Beta-ketoAc_synthase_dom"/>
</dbReference>
<evidence type="ECO:0000256" key="3">
    <source>
        <dbReference type="ARBA" id="ARBA00022450"/>
    </source>
</evidence>
<dbReference type="Pfam" id="PF14765">
    <property type="entry name" value="PS-DH"/>
    <property type="match status" value="2"/>
</dbReference>
<dbReference type="SMART" id="SM00822">
    <property type="entry name" value="PKS_KR"/>
    <property type="match status" value="2"/>
</dbReference>
<dbReference type="InterPro" id="IPR009081">
    <property type="entry name" value="PP-bd_ACP"/>
</dbReference>
<dbReference type="PROSITE" id="PS00606">
    <property type="entry name" value="KS3_1"/>
    <property type="match status" value="2"/>
</dbReference>
<dbReference type="PANTHER" id="PTHR43775">
    <property type="entry name" value="FATTY ACID SYNTHASE"/>
    <property type="match status" value="1"/>
</dbReference>
<dbReference type="PROSITE" id="PS52019">
    <property type="entry name" value="PKS_MFAS_DH"/>
    <property type="match status" value="2"/>
</dbReference>
<comment type="pathway">
    <text evidence="2">Antibiotic biosynthesis.</text>
</comment>
<dbReference type="Gene3D" id="3.40.50.720">
    <property type="entry name" value="NAD(P)-binding Rossmann-like Domain"/>
    <property type="match status" value="2"/>
</dbReference>
<dbReference type="InterPro" id="IPR049551">
    <property type="entry name" value="PKS_DH_C"/>
</dbReference>
<feature type="compositionally biased region" description="Low complexity" evidence="10">
    <location>
        <begin position="3470"/>
        <end position="3488"/>
    </location>
</feature>
<dbReference type="FunFam" id="3.90.180.10:FF:000032">
    <property type="entry name" value="Probable polyketide synthase pks1"/>
    <property type="match status" value="1"/>
</dbReference>
<dbReference type="InterPro" id="IPR014043">
    <property type="entry name" value="Acyl_transferase_dom"/>
</dbReference>
<dbReference type="Gene3D" id="3.30.70.3290">
    <property type="match status" value="2"/>
</dbReference>
<dbReference type="InterPro" id="IPR036291">
    <property type="entry name" value="NAD(P)-bd_dom_sf"/>
</dbReference>
<dbReference type="Pfam" id="PF22953">
    <property type="entry name" value="SpnB_Rossmann"/>
    <property type="match status" value="2"/>
</dbReference>
<dbReference type="GO" id="GO:0004312">
    <property type="term" value="F:fatty acid synthase activity"/>
    <property type="evidence" value="ECO:0007669"/>
    <property type="project" value="TreeGrafter"/>
</dbReference>
<evidence type="ECO:0000256" key="8">
    <source>
        <dbReference type="ARBA" id="ARBA00023315"/>
    </source>
</evidence>
<dbReference type="Proteomes" id="UP000556084">
    <property type="component" value="Unassembled WGS sequence"/>
</dbReference>
<dbReference type="GO" id="GO:0031177">
    <property type="term" value="F:phosphopantetheine binding"/>
    <property type="evidence" value="ECO:0007669"/>
    <property type="project" value="InterPro"/>
</dbReference>
<evidence type="ECO:0000256" key="10">
    <source>
        <dbReference type="SAM" id="MobiDB-lite"/>
    </source>
</evidence>
<dbReference type="RefSeq" id="WP_184347264.1">
    <property type="nucleotide sequence ID" value="NZ_JACHJH010000002.1"/>
</dbReference>
<dbReference type="Pfam" id="PF21089">
    <property type="entry name" value="PKS_DH_N"/>
    <property type="match status" value="2"/>
</dbReference>
<dbReference type="EMBL" id="JACHJH010000002">
    <property type="protein sequence ID" value="MBB4892332.1"/>
    <property type="molecule type" value="Genomic_DNA"/>
</dbReference>
<dbReference type="SUPFAM" id="SSF52151">
    <property type="entry name" value="FabD/lysophospholipase-like"/>
    <property type="match status" value="2"/>
</dbReference>
<keyword evidence="7" id="KW-0511">Multifunctional enzyme</keyword>
<dbReference type="InterPro" id="IPR011032">
    <property type="entry name" value="GroES-like_sf"/>
</dbReference>
<dbReference type="PANTHER" id="PTHR43775:SF51">
    <property type="entry name" value="INACTIVE PHENOLPHTHIOCEROL SYNTHESIS POLYKETIDE SYNTHASE TYPE I PKS1-RELATED"/>
    <property type="match status" value="1"/>
</dbReference>
<dbReference type="SMART" id="SM00823">
    <property type="entry name" value="PKS_PP"/>
    <property type="match status" value="2"/>
</dbReference>
<keyword evidence="3" id="KW-0596">Phosphopantetheine</keyword>
<dbReference type="InterPro" id="IPR036736">
    <property type="entry name" value="ACP-like_sf"/>
</dbReference>
<dbReference type="Pfam" id="PF13602">
    <property type="entry name" value="ADH_zinc_N_2"/>
    <property type="match status" value="1"/>
</dbReference>
<gene>
    <name evidence="14" type="ORF">FHS39_001343</name>
</gene>
<dbReference type="PROSITE" id="PS50075">
    <property type="entry name" value="CARRIER"/>
    <property type="match status" value="2"/>
</dbReference>
<dbReference type="InterPro" id="IPR018201">
    <property type="entry name" value="Ketoacyl_synth_AS"/>
</dbReference>
<feature type="region of interest" description="N-terminal hotdog fold" evidence="9">
    <location>
        <begin position="2992"/>
        <end position="3117"/>
    </location>
</feature>
<dbReference type="SUPFAM" id="SSF55048">
    <property type="entry name" value="Probable ACP-binding domain of malonyl-CoA ACP transacylase"/>
    <property type="match status" value="2"/>
</dbReference>
<dbReference type="GO" id="GO:0016491">
    <property type="term" value="F:oxidoreductase activity"/>
    <property type="evidence" value="ECO:0007669"/>
    <property type="project" value="InterPro"/>
</dbReference>
<dbReference type="SMART" id="SM00825">
    <property type="entry name" value="PKS_KS"/>
    <property type="match status" value="2"/>
</dbReference>
<dbReference type="SUPFAM" id="SSF53901">
    <property type="entry name" value="Thiolase-like"/>
    <property type="match status" value="2"/>
</dbReference>
<sequence length="3957" mass="409261">MSAPNEKIVEALRASLKETERLREQNRRLSAAAHEPIAIVGMACRYPGGVSSPEGLWELLSAGRDGISEFPSDRGWDVEGLYDPDPDAVGKTYSRHGGFLERAADFDPGFFGISPREALAMDPQHRLLLETSWEAFERAGIDPASVRGTNAGVFAGVMYSDYSEVLAHATDEVEGFLGVGGSIASGRVAYTLGLEGPAVTVDTACSSSLVAVHLAAQALRSGECSLALAGGVTVMATPDTFVDFSRQRGLAADGRCKPFAEAADGTGWGEGVGILVLEKLSDARRNGHRVLAVVRGSAINQDGASNGLTAPNGPSQQRVIRQALASARISADQVDAVEAHGTGTRLGDPIEAQALLATYGQDRDGQQPLWLGSVKSNLGHTQAAAGVAGIIKMVLAMHHEELPRTLGVDAPSGQVDWSAGAVELLTEAREWPAGERVRRAGVSSFGISGTNAHVIVEEAPAAAEAVEVPVVPVVPWVLSGKTPEAVAAQVERLRAFVSANPELDPAAVGAALVMSRTTFTHRAAVVSRDINELLAGLEQPAIQAVANSGQLAFLFTGQGSQRVGMGRELYETFPVFAEAFDEVCQAFGGQLKDVVFGDGDLLNTTEYAQPALFAVEVALFKLMQSWGVRPDVLAGHSIGELAAAYVAGVWSLADAAKLVAARGRLMQQLPSGGAMAAIQATEDEVRAQLVDGVDIAAINGPTSIVVSGDEAAVDALAAHFTSQGRKTKRLTVSHAFHSAHMEPMLAEFGEIASQLTYSAPSIPIVSTLTGKPATADELSDPAYWVRHVREAVRFADAVVTLENKGVTTYLELGPDAVLTAMAAETTDAALIPTTRRNHDEARTTVEALTRLHTHGVTVDWNAYFGGTPTTLDLPTYPFQHQTYWPRTALPIGDATGFGLRSAGHPVLTGAIALPNTDSVLFTGRLSLSTHPWLADHAVSGTVIVPGAALVDVAVRAGDQVGCGTVEELTLQAPMVLGEQGALVLRVQVGEADAAGLRPVTVFSRPEEAADDAPWTCHADGLLAAPGQAPVPAADAAWPPAGAVAVDTSGLYEQLAATGLQYGPLFQGLRAAWRAADGEVFAEIALPEGTDPGTFGLHPALLDAALHAIGLAEFVPGSDSPQLPFSWSSFALHATGATALRVRVAPAASGSAGVTLHLADGTGAPVASVGELVLRALAPEQLAAPQAVRQHESLFRLDWPAVVPAPADARPAVSAAVLGPDPLGLAAHLPAQQDGSAADLTFATFTGTGLDARDGAQRALALLQEWLAAEQPAGARLAIVTSGAVCAAPGDKVPDPAAAAVWGLARSAQSEHPDRIVLVDLDGDRASAEALLPVLAATTEPQLALRAGQAHAARLVRSTTADGLPVPAHDDASPWRLDFAATGTLDSLYVADFPEAAEPLAEGQIRVAIRAAGVNFRDVMNVLGMYPGDAGRLGLEAAGVVVETGPGVTRFTVGDRVMGLFSGAFGPLAVVDNRLVSKMPSHWTFAEAAAAPVVYLTAYYALVDLAALSSGESILIHAAAGGVGMAAVQLARHLGAEVYGTASPGKWDSVKEFGLDADRMANSRTLDFEQRFLDATGGRGMDVVLDSLAREFVDASLRLLPRGGRFVEMGKTDIRDAAEVAADHPGVVYRAFDVMDAGPDRIQEMYAALLGLFESGALRPLPVTAWDIRQAPDALRHLGQAKHTGKLVLTVPAPLDPQGTVLVTGATGALGGLLAKHLVTAHGARHLLLTSRRGPDAPGATELADAIRDLGAEVTLAACDTADRAALAATLDAIPASRPLTAVVHVAGLLDDGILESLTPERLDRVLAPKTDAALNLHELTRGADLSAFVLFSSAAGTFGNPGQANYAAANAYLDALAAHRRALGLPGQSLAWGLWALETGGMADTLDDAERERMTRSGTAALTGEQGLALYDTATGLAAAALVPMHLDLPASGAPEDVPPLLRALVRTPVRRTAAGGAQQAAGAGELAAQLAAMSPDARHEHLLDLVRTAAAAVLGHSGPEAVDPGLAFKDLGFDSLTGVEFRNRLGAACGLRLPATLVFDYPAPDALAAFLHGELVGDTTAPAAAGDGAAGPAAGDEPIAVVSMACRFPGGVRNPEDLWRLLAGRTDAMGAMPDDRGWDIEALYDPAAERPGTTYTDQGGFLHEAPVFDASFFGISPREALAMDPQQRLLLETSWEAFERAGLDPHALRGSSTGVFAGLIYHDYGNGPGYAELPDGVEGFLGTGTSGGVASGRVSYVLGLEGPAVTVDTACSSSLVALHMAVQALQRGECDMALAGGVTVMATPDTFVDFSRQRGLAADGRCKAFAESADGTGWAEGVGMILVERLSDARRNGHDVLAVVRASALNQDGASNGLTAPNGPSQQRVIRQALATAGLRTADVDAVEAHGTGTRLGDPIEAQAILATYGQDRDPERPLWLGSVKSNLGHTQAAAGIAGVIKMVEALTHEELPATLHVDEPSSHIDWAAGDVRLLTEARPWPRTDGAVRRAGVSAFGFSGTNAHVILEEPPARSEEAAPAAPETAAPPFTAAEGAPVPWLLTARTEEALRARAARLHEQLTEGGLADGDLSRIGHSLATTRTPFEHRAVLVGSDGDALLGALRDLADGNPAAGVEEGVVGAGALGRTVFVFPGQGSQWLGMASELLQTSPVFRDRLQECAAAVDAHTDFSLMDVLRGTEGAASLDRVDVVQPALWAVMVSLAALWESLGIRPSAVVGHSQGEIAAACVAGALTLEDAARVVALRSRALIRLAGTGGMVSLPLPADEAEQLLAAWPGQISVAAHNGPASTVVAGDTDALDALLAACEHQDVRARRIDVDYASHSAHVESLRDELLELLEPVRPRAGRIPLHSTLEDRLIDGSEMDAEYWHRNLRHTVRFEPAVRALAASGHTVFVECSPHPVLTVGVQDTLAAAAADEAVVTGTLRREDGGPARVLTSLGRLVAHGVRPDWAAVFAGRPQERVALPTYPFQGERYWLEPVSGVSDPSAVGQHAAGHPLLGAAVALPDRDGLLLTGLLSLKSQPWLGDHAVGGTVFVPGTALLELAVRAGDEAGCGALGDLTLEAPLVLPERGETQLRVLVDAPGEDGLRPVAVYSRPADALPEDPWTRHATGVLTPAAPAPAADLTQWPPPGAEALTTETLYEDLGALGLDYGPVFRGLRSAWQRDGELFAEVALPLEATAAAAEYGLHPALLDAALHAIALGTFVEGGDGDGPWLPFAWSDVALHTAGASALRVRIAPAGPAGAVSVTVADTTGAPVASIGSLQLRQLPTDALARLGAAASGNPHRDTLFRVAWTEADAPAVSGEAGDDWAVFGDDPLFPGLPEIFSTDELDGIGTVLTPVHWQSGIEDAVMQTLGDLQVWLADPRTDGTRLVVVTRGAVATAPGEDIADLAQAAVHGLVRSAQSESPGRITLADIGTGIPSRALLAAALATGEPEFALRDGKVLVPRLARTEPGGGTAPAVTGHGHGPTDVPGSEPDGGSASAAGAASAHDPADVRGTMTDAEALRRSTGTVLVTGGTGGLGALLARHLVDAYGVRKLLLTSRRGADAPGAAELAAELEAAGARVTVTACDVADRDAVGALLDGVPDLAGVVHAAGVLDDATLGKLTPEKLAAVLAPKAEAARHLHELTAGKELSAFVLFSSSAGVFGNAGQGNYAAANAYLDALAAHRRASGLPGISLAWGLWAEASGMTGHLDAADLTRLARTGVRPLTPAQGLDLFDAALGSYGAVEPLLVPIGLNTGALRGRPDGGPVPHLLRGLVRGPARPTAHTAAGPAADGSGQAAGDALRQRLAALPADEWETVLLDIVQSYAAAVLGFAGPSAVGATRSFKELGFDSLTAVEFRNRLGAATGVRLPATAVFDHPTPLALARLLRTELAPEQADPASTVLAELDRLEGYLPDVSLDGDVHSAVTARLEDLLARFKSMRTAHDTAGTDVGERLQDASTDEVLAFITDELGIA</sequence>
<dbReference type="GO" id="GO:0008270">
    <property type="term" value="F:zinc ion binding"/>
    <property type="evidence" value="ECO:0007669"/>
    <property type="project" value="InterPro"/>
</dbReference>
<evidence type="ECO:0000256" key="7">
    <source>
        <dbReference type="ARBA" id="ARBA00023268"/>
    </source>
</evidence>
<comment type="cofactor">
    <cofactor evidence="1">
        <name>pantetheine 4'-phosphate</name>
        <dbReference type="ChEBI" id="CHEBI:47942"/>
    </cofactor>
</comment>
<dbReference type="SUPFAM" id="SSF51735">
    <property type="entry name" value="NAD(P)-binding Rossmann-fold domains"/>
    <property type="match status" value="5"/>
</dbReference>
<evidence type="ECO:0000256" key="1">
    <source>
        <dbReference type="ARBA" id="ARBA00001957"/>
    </source>
</evidence>
<dbReference type="InterPro" id="IPR001227">
    <property type="entry name" value="Ac_transferase_dom_sf"/>
</dbReference>
<evidence type="ECO:0000259" key="13">
    <source>
        <dbReference type="PROSITE" id="PS52019"/>
    </source>
</evidence>
<dbReference type="CDD" id="cd00833">
    <property type="entry name" value="PKS"/>
    <property type="match status" value="2"/>
</dbReference>
<dbReference type="GO" id="GO:0033068">
    <property type="term" value="P:macrolide biosynthetic process"/>
    <property type="evidence" value="ECO:0007669"/>
    <property type="project" value="UniProtKB-ARBA"/>
</dbReference>
<proteinExistence type="predicted"/>
<dbReference type="SUPFAM" id="SSF47336">
    <property type="entry name" value="ACP-like"/>
    <property type="match status" value="2"/>
</dbReference>
<dbReference type="PROSITE" id="PS52004">
    <property type="entry name" value="KS3_2"/>
    <property type="match status" value="2"/>
</dbReference>
<feature type="domain" description="PKS/mFAS DH" evidence="13">
    <location>
        <begin position="904"/>
        <end position="1182"/>
    </location>
</feature>
<dbReference type="InterPro" id="IPR050091">
    <property type="entry name" value="PKS_NRPS_Biosynth_Enz"/>
</dbReference>
<dbReference type="Pfam" id="PF00550">
    <property type="entry name" value="PP-binding"/>
    <property type="match status" value="2"/>
</dbReference>
<evidence type="ECO:0000256" key="9">
    <source>
        <dbReference type="PROSITE-ProRule" id="PRU01363"/>
    </source>
</evidence>
<dbReference type="SMART" id="SM00827">
    <property type="entry name" value="PKS_AT"/>
    <property type="match status" value="2"/>
</dbReference>
<organism evidence="14 15">
    <name type="scientific">Streptomyces olivoverticillatus</name>
    <dbReference type="NCBI Taxonomy" id="66427"/>
    <lineage>
        <taxon>Bacteria</taxon>
        <taxon>Bacillati</taxon>
        <taxon>Actinomycetota</taxon>
        <taxon>Actinomycetes</taxon>
        <taxon>Kitasatosporales</taxon>
        <taxon>Streptomycetaceae</taxon>
        <taxon>Streptomyces</taxon>
    </lineage>
</organism>
<evidence type="ECO:0000256" key="6">
    <source>
        <dbReference type="ARBA" id="ARBA00023194"/>
    </source>
</evidence>
<dbReference type="InterPro" id="IPR020806">
    <property type="entry name" value="PKS_PP-bd"/>
</dbReference>
<dbReference type="InterPro" id="IPR016036">
    <property type="entry name" value="Malonyl_transacylase_ACP-bd"/>
</dbReference>
<dbReference type="InterPro" id="IPR014030">
    <property type="entry name" value="Ketoacyl_synth_N"/>
</dbReference>
<dbReference type="SMART" id="SM01294">
    <property type="entry name" value="PKS_PP_betabranch"/>
    <property type="match status" value="2"/>
</dbReference>
<feature type="active site" description="Proton acceptor; for dehydratase activity" evidence="9">
    <location>
        <position position="936"/>
    </location>
</feature>
<feature type="region of interest" description="Disordered" evidence="10">
    <location>
        <begin position="2508"/>
        <end position="2528"/>
    </location>
</feature>
<feature type="domain" description="Ketosynthase family 3 (KS3)" evidence="12">
    <location>
        <begin position="34"/>
        <end position="458"/>
    </location>
</feature>
<feature type="region of interest" description="N-terminal hotdog fold" evidence="9">
    <location>
        <begin position="904"/>
        <end position="1029"/>
    </location>
</feature>
<keyword evidence="8" id="KW-0012">Acyltransferase</keyword>
<dbReference type="InterPro" id="IPR049552">
    <property type="entry name" value="PKS_DH_N"/>
</dbReference>
<dbReference type="Pfam" id="PF00698">
    <property type="entry name" value="Acyl_transf_1"/>
    <property type="match status" value="2"/>
</dbReference>
<feature type="compositionally biased region" description="Low complexity" evidence="10">
    <location>
        <begin position="2514"/>
        <end position="2528"/>
    </location>
</feature>
<dbReference type="Gene3D" id="3.10.129.110">
    <property type="entry name" value="Polyketide synthase dehydratase"/>
    <property type="match status" value="2"/>
</dbReference>
<dbReference type="FunFam" id="3.40.47.10:FF:000019">
    <property type="entry name" value="Polyketide synthase type I"/>
    <property type="match status" value="2"/>
</dbReference>
<feature type="domain" description="Carrier" evidence="11">
    <location>
        <begin position="3799"/>
        <end position="3874"/>
    </location>
</feature>
<dbReference type="FunFam" id="3.40.366.10:FF:000002">
    <property type="entry name" value="Probable polyketide synthase 2"/>
    <property type="match status" value="2"/>
</dbReference>
<dbReference type="InterPro" id="IPR013154">
    <property type="entry name" value="ADH-like_N"/>
</dbReference>
<comment type="caution">
    <text evidence="14">The sequence shown here is derived from an EMBL/GenBank/DDBJ whole genome shotgun (WGS) entry which is preliminary data.</text>
</comment>
<dbReference type="InterPro" id="IPR013968">
    <property type="entry name" value="PKS_KR"/>
</dbReference>
<dbReference type="Pfam" id="PF08659">
    <property type="entry name" value="KR"/>
    <property type="match status" value="2"/>
</dbReference>
<dbReference type="Pfam" id="PF16197">
    <property type="entry name" value="KAsynt_C_assoc"/>
    <property type="match status" value="2"/>
</dbReference>
<dbReference type="InterPro" id="IPR055123">
    <property type="entry name" value="SpnB-like_Rossmann"/>
</dbReference>
<reference evidence="14 15" key="1">
    <citation type="submission" date="2020-08" db="EMBL/GenBank/DDBJ databases">
        <title>Genomic Encyclopedia of Type Strains, Phase III (KMG-III): the genomes of soil and plant-associated and newly described type strains.</title>
        <authorList>
            <person name="Whitman W."/>
        </authorList>
    </citation>
    <scope>NUCLEOTIDE SEQUENCE [LARGE SCALE GENOMIC DNA]</scope>
    <source>
        <strain evidence="14 15">CECT 3266</strain>
    </source>
</reference>
<dbReference type="InterPro" id="IPR015083">
    <property type="entry name" value="NorB/c/GfsB-D-like_docking"/>
</dbReference>
<protein>
    <submittedName>
        <fullName evidence="14">Malonyl CoA-acyl carrier protein transacylase</fullName>
    </submittedName>
</protein>
<dbReference type="CDD" id="cd08956">
    <property type="entry name" value="KR_3_FAS_SDR_x"/>
    <property type="match status" value="2"/>
</dbReference>
<dbReference type="InterPro" id="IPR014031">
    <property type="entry name" value="Ketoacyl_synth_C"/>
</dbReference>
<dbReference type="Gene3D" id="3.40.47.10">
    <property type="match status" value="2"/>
</dbReference>
<dbReference type="FunFam" id="3.40.50.720:FF:000209">
    <property type="entry name" value="Polyketide synthase Pks12"/>
    <property type="match status" value="1"/>
</dbReference>
<dbReference type="Gene3D" id="1.10.1200.10">
    <property type="entry name" value="ACP-like"/>
    <property type="match status" value="2"/>
</dbReference>
<dbReference type="Pfam" id="PF00109">
    <property type="entry name" value="ketoacyl-synt"/>
    <property type="match status" value="2"/>
</dbReference>
<keyword evidence="6" id="KW-0045">Antibiotic biosynthesis</keyword>
<dbReference type="FunFam" id="1.10.1200.10:FF:000007">
    <property type="entry name" value="Probable polyketide synthase pks17"/>
    <property type="match status" value="2"/>
</dbReference>
<feature type="active site" description="Proton acceptor; for dehydratase activity" evidence="9">
    <location>
        <position position="3024"/>
    </location>
</feature>
<dbReference type="Gene3D" id="3.40.366.10">
    <property type="entry name" value="Malonyl-Coenzyme A Acyl Carrier Protein, domain 2"/>
    <property type="match status" value="2"/>
</dbReference>
<feature type="region of interest" description="C-terminal hotdog fold" evidence="9">
    <location>
        <begin position="1042"/>
        <end position="1182"/>
    </location>
</feature>
<dbReference type="SMART" id="SM00826">
    <property type="entry name" value="PKS_DH"/>
    <property type="match status" value="2"/>
</dbReference>
<evidence type="ECO:0000256" key="4">
    <source>
        <dbReference type="ARBA" id="ARBA00022553"/>
    </source>
</evidence>
<evidence type="ECO:0000256" key="5">
    <source>
        <dbReference type="ARBA" id="ARBA00022679"/>
    </source>
</evidence>
<dbReference type="Pfam" id="PF08240">
    <property type="entry name" value="ADH_N"/>
    <property type="match status" value="1"/>
</dbReference>
<dbReference type="Gene3D" id="3.90.180.10">
    <property type="entry name" value="Medium-chain alcohol dehydrogenases, catalytic domain"/>
    <property type="match status" value="1"/>
</dbReference>
<feature type="domain" description="Ketosynthase family 3 (KS3)" evidence="12">
    <location>
        <begin position="2077"/>
        <end position="2506"/>
    </location>
</feature>
<accession>A0A7W7LLF5</accession>
<dbReference type="InterPro" id="IPR016039">
    <property type="entry name" value="Thiolase-like"/>
</dbReference>
<feature type="region of interest" description="C-terminal hotdog fold" evidence="9">
    <location>
        <begin position="3129"/>
        <end position="3271"/>
    </location>
</feature>
<dbReference type="InterPro" id="IPR057326">
    <property type="entry name" value="KR_dom"/>
</dbReference>